<dbReference type="InterPro" id="IPR036890">
    <property type="entry name" value="HATPase_C_sf"/>
</dbReference>
<keyword evidence="1" id="KW-0812">Transmembrane</keyword>
<name>A0A6J7GCE4_9ZZZZ</name>
<dbReference type="Gene3D" id="3.30.565.10">
    <property type="entry name" value="Histidine kinase-like ATPase, C-terminal domain"/>
    <property type="match status" value="1"/>
</dbReference>
<feature type="transmembrane region" description="Helical" evidence="1">
    <location>
        <begin position="52"/>
        <end position="75"/>
    </location>
</feature>
<keyword evidence="1" id="KW-0472">Membrane</keyword>
<feature type="transmembrane region" description="Helical" evidence="1">
    <location>
        <begin position="256"/>
        <end position="283"/>
    </location>
</feature>
<feature type="transmembrane region" description="Helical" evidence="1">
    <location>
        <begin position="87"/>
        <end position="111"/>
    </location>
</feature>
<protein>
    <submittedName>
        <fullName evidence="2">Unannotated protein</fullName>
    </submittedName>
</protein>
<gene>
    <name evidence="2" type="ORF">UFOPK3492_01189</name>
</gene>
<feature type="transmembrane region" description="Helical" evidence="1">
    <location>
        <begin position="21"/>
        <end position="40"/>
    </location>
</feature>
<feature type="transmembrane region" description="Helical" evidence="1">
    <location>
        <begin position="326"/>
        <end position="347"/>
    </location>
</feature>
<organism evidence="2">
    <name type="scientific">freshwater metagenome</name>
    <dbReference type="NCBI Taxonomy" id="449393"/>
    <lineage>
        <taxon>unclassified sequences</taxon>
        <taxon>metagenomes</taxon>
        <taxon>ecological metagenomes</taxon>
    </lineage>
</organism>
<keyword evidence="1" id="KW-1133">Transmembrane helix</keyword>
<feature type="transmembrane region" description="Helical" evidence="1">
    <location>
        <begin position="123"/>
        <end position="145"/>
    </location>
</feature>
<feature type="transmembrane region" description="Helical" evidence="1">
    <location>
        <begin position="367"/>
        <end position="388"/>
    </location>
</feature>
<evidence type="ECO:0000313" key="2">
    <source>
        <dbReference type="EMBL" id="CAB4905837.1"/>
    </source>
</evidence>
<dbReference type="EMBL" id="CAFBMD010000116">
    <property type="protein sequence ID" value="CAB4905837.1"/>
    <property type="molecule type" value="Genomic_DNA"/>
</dbReference>
<evidence type="ECO:0000256" key="1">
    <source>
        <dbReference type="SAM" id="Phobius"/>
    </source>
</evidence>
<feature type="transmembrane region" description="Helical" evidence="1">
    <location>
        <begin position="295"/>
        <end position="317"/>
    </location>
</feature>
<reference evidence="2" key="1">
    <citation type="submission" date="2020-05" db="EMBL/GenBank/DDBJ databases">
        <authorList>
            <person name="Chiriac C."/>
            <person name="Salcher M."/>
            <person name="Ghai R."/>
            <person name="Kavagutti S V."/>
        </authorList>
    </citation>
    <scope>NUCLEOTIDE SEQUENCE</scope>
</reference>
<proteinExistence type="predicted"/>
<accession>A0A6J7GCE4</accession>
<sequence>MPKDSTSRQRLSSYVTGKWAFSLRLFPLFALFAYYPSLVLEPTFSDTSEHRLAWLQIAFFGYLSVFLVWLIFKLLIGDTEKRNIKVWHSFVISGLGGATQGLTIALLMNAYDIPDHVGLMSRMISGFVILIFWLPLSSVLAGNLYEYGQFRADALRELATLERVRLELTGLAQEIRSSVEHDLQTYLTISTLEARRQYDIEVNNISEGSTRLPGILRGTAQRDVRELVTDLMGELKTSSRKSDKGEVELQIRRRPFLSMVGVTLTGSYPFPAIVILITLTTLLPIELRNDPFDKAWKVSLILALTLSILHSISYVIWKLRKSWGPFLYFAAVGLSQMVSNGLVTHLYPEGVGLGMRRMYSTIGGYQSLTLAVVGVGILVPLCATVLISRDAARKAFEREFESEIVRQKFIDTEVSIFTRKWAQKVHGTLQSQLTAAALTIEKASSSGDMDALASAISEARILLEAPVVVESDEGAPPRSLEEEISSRCALWEALIQVTHHVNYQGVTITARVQSAIGDVVEEAISNAVRHGGATSITITGAQVNSNELTLSVRDNGALIIPATRGFGSEVFDRLAGDNWSLTRDGEETVLLLRFPVSA</sequence>
<dbReference type="AlphaFoldDB" id="A0A6J7GCE4"/>
<dbReference type="SUPFAM" id="SSF55874">
    <property type="entry name" value="ATPase domain of HSP90 chaperone/DNA topoisomerase II/histidine kinase"/>
    <property type="match status" value="1"/>
</dbReference>